<dbReference type="InterPro" id="IPR014710">
    <property type="entry name" value="RmlC-like_jellyroll"/>
</dbReference>
<sequence length="186" mass="20178">MQINRFDFASLPVSPWRNGGGETREIVCQPAEGANFDWRASIATIAQDGPFSAFDGIDRSITLLEGDGVRLVGDGIDHRLAMPGEPFAFSGDVALQAQLLGGVSQDFNIMTRRGRWRATVRRQTAACELPAGQAGVWYVLRGDWRLPADVRLGARQGGWWPESAQGGPAVPQSDDALALWADLSRV</sequence>
<name>A0A3S4FVC5_SERRU</name>
<evidence type="ECO:0000313" key="2">
    <source>
        <dbReference type="Proteomes" id="UP000271603"/>
    </source>
</evidence>
<dbReference type="RefSeq" id="WP_128144596.1">
    <property type="nucleotide sequence ID" value="NZ_JACYQC010000001.1"/>
</dbReference>
<proteinExistence type="predicted"/>
<dbReference type="Proteomes" id="UP000271603">
    <property type="component" value="Chromosome"/>
</dbReference>
<reference evidence="1 2" key="1">
    <citation type="submission" date="2018-12" db="EMBL/GenBank/DDBJ databases">
        <authorList>
            <consortium name="Pathogen Informatics"/>
        </authorList>
    </citation>
    <scope>NUCLEOTIDE SEQUENCE [LARGE SCALE GENOMIC DNA]</scope>
    <source>
        <strain evidence="1 2">NCTC9419</strain>
    </source>
</reference>
<dbReference type="STRING" id="61652.AXX16_3223"/>
<dbReference type="Gene3D" id="2.60.120.10">
    <property type="entry name" value="Jelly Rolls"/>
    <property type="match status" value="1"/>
</dbReference>
<accession>A0A3S4FVC5</accession>
<dbReference type="CDD" id="cd20293">
    <property type="entry name" value="cupin_HutD_N"/>
    <property type="match status" value="1"/>
</dbReference>
<dbReference type="EMBL" id="LR134155">
    <property type="protein sequence ID" value="VEA73225.1"/>
    <property type="molecule type" value="Genomic_DNA"/>
</dbReference>
<dbReference type="AlphaFoldDB" id="A0A3S4FVC5"/>
<dbReference type="InterPro" id="IPR011051">
    <property type="entry name" value="RmlC_Cupin_sf"/>
</dbReference>
<dbReference type="PANTHER" id="PTHR37943">
    <property type="entry name" value="PROTEIN VES"/>
    <property type="match status" value="1"/>
</dbReference>
<dbReference type="Pfam" id="PF05962">
    <property type="entry name" value="HutD"/>
    <property type="match status" value="1"/>
</dbReference>
<dbReference type="InterPro" id="IPR010282">
    <property type="entry name" value="Uncharacterised_HutD/Ves"/>
</dbReference>
<organism evidence="1 2">
    <name type="scientific">Serratia rubidaea</name>
    <name type="common">Serratia marinorubra</name>
    <dbReference type="NCBI Taxonomy" id="61652"/>
    <lineage>
        <taxon>Bacteria</taxon>
        <taxon>Pseudomonadati</taxon>
        <taxon>Pseudomonadota</taxon>
        <taxon>Gammaproteobacteria</taxon>
        <taxon>Enterobacterales</taxon>
        <taxon>Yersiniaceae</taxon>
        <taxon>Serratia</taxon>
    </lineage>
</organism>
<dbReference type="SUPFAM" id="SSF51182">
    <property type="entry name" value="RmlC-like cupins"/>
    <property type="match status" value="1"/>
</dbReference>
<dbReference type="PANTHER" id="PTHR37943:SF1">
    <property type="entry name" value="PROTEIN VES"/>
    <property type="match status" value="1"/>
</dbReference>
<gene>
    <name evidence="1" type="primary">ves</name>
    <name evidence="1" type="ORF">NCTC9419_04853</name>
</gene>
<evidence type="ECO:0000313" key="1">
    <source>
        <dbReference type="EMBL" id="VEA73225.1"/>
    </source>
</evidence>
<protein>
    <submittedName>
        <fullName evidence="1">Various environmental stresses-induced protein</fullName>
    </submittedName>
</protein>